<evidence type="ECO:0008006" key="3">
    <source>
        <dbReference type="Google" id="ProtNLM"/>
    </source>
</evidence>
<keyword evidence="2" id="KW-1185">Reference proteome</keyword>
<dbReference type="EMBL" id="JBHRVU010000004">
    <property type="protein sequence ID" value="MFC3442163.1"/>
    <property type="molecule type" value="Genomic_DNA"/>
</dbReference>
<comment type="caution">
    <text evidence="1">The sequence shown here is derived from an EMBL/GenBank/DDBJ whole genome shotgun (WGS) entry which is preliminary data.</text>
</comment>
<organism evidence="1 2">
    <name type="scientific">Sphingobium rhizovicinum</name>
    <dbReference type="NCBI Taxonomy" id="432308"/>
    <lineage>
        <taxon>Bacteria</taxon>
        <taxon>Pseudomonadati</taxon>
        <taxon>Pseudomonadota</taxon>
        <taxon>Alphaproteobacteria</taxon>
        <taxon>Sphingomonadales</taxon>
        <taxon>Sphingomonadaceae</taxon>
        <taxon>Sphingobium</taxon>
    </lineage>
</organism>
<name>A0ABV7NG46_9SPHN</name>
<dbReference type="RefSeq" id="WP_380796198.1">
    <property type="nucleotide sequence ID" value="NZ_JBHRVU010000004.1"/>
</dbReference>
<gene>
    <name evidence="1" type="ORF">ACFOKF_13380</name>
</gene>
<evidence type="ECO:0000313" key="1">
    <source>
        <dbReference type="EMBL" id="MFC3442163.1"/>
    </source>
</evidence>
<accession>A0ABV7NG46</accession>
<proteinExistence type="predicted"/>
<evidence type="ECO:0000313" key="2">
    <source>
        <dbReference type="Proteomes" id="UP001595681"/>
    </source>
</evidence>
<sequence length="165" mass="18235">MAAILPEQSFANAFTSWLDAVADVRDIMVVEPCADRDAVDIKFVIGDGALHGYAHSAGISISALWDGECWDFLFDRDVVAECGSKGWFCTLCPTEERSFFPAIECLWEDHLFHPLRDWITTQLIPAKAIVLHGDGGATWARLIEDDNIDNQSVPIVLLDLATPSQ</sequence>
<protein>
    <recommendedName>
        <fullName evidence="3">Transposase</fullName>
    </recommendedName>
</protein>
<dbReference type="Proteomes" id="UP001595681">
    <property type="component" value="Unassembled WGS sequence"/>
</dbReference>
<reference evidence="2" key="1">
    <citation type="journal article" date="2019" name="Int. J. Syst. Evol. Microbiol.">
        <title>The Global Catalogue of Microorganisms (GCM) 10K type strain sequencing project: providing services to taxonomists for standard genome sequencing and annotation.</title>
        <authorList>
            <consortium name="The Broad Institute Genomics Platform"/>
            <consortium name="The Broad Institute Genome Sequencing Center for Infectious Disease"/>
            <person name="Wu L."/>
            <person name="Ma J."/>
        </authorList>
    </citation>
    <scope>NUCLEOTIDE SEQUENCE [LARGE SCALE GENOMIC DNA]</scope>
    <source>
        <strain evidence="2">CCM 7491</strain>
    </source>
</reference>